<dbReference type="Proteomes" id="UP000304953">
    <property type="component" value="Unassembled WGS sequence"/>
</dbReference>
<keyword evidence="2" id="KW-1185">Reference proteome</keyword>
<organism evidence="1 2">
    <name type="scientific">Petralouisia muris</name>
    <dbReference type="NCBI Taxonomy" id="3032872"/>
    <lineage>
        <taxon>Bacteria</taxon>
        <taxon>Bacillati</taxon>
        <taxon>Bacillota</taxon>
        <taxon>Clostridia</taxon>
        <taxon>Lachnospirales</taxon>
        <taxon>Lachnospiraceae</taxon>
        <taxon>Petralouisia</taxon>
    </lineage>
</organism>
<gene>
    <name evidence="1" type="primary">ribD</name>
    <name evidence="1" type="ORF">E5329_08915</name>
</gene>
<keyword evidence="1" id="KW-0378">Hydrolase</keyword>
<dbReference type="EC" id="3.5.4.26" evidence="1"/>
<comment type="caution">
    <text evidence="1">The sequence shown here is derived from an EMBL/GenBank/DDBJ whole genome shotgun (WGS) entry which is preliminary data.</text>
</comment>
<sequence>MRQALVLAKQGEGKVSPNPMVGCVVVKNGIVIAEGYHERYGGFHAERNALQNCKEDTEGAELYVTLEPCCHYGKMPPCTEIIIEKKIKTVYVGCLDSNPKVAGKGVQILREHGILVETGILEQECRTLNEVFFHYMETNMPFLTMKYAMTLDGKIACETGDSKWVTGEESRNYVQFLRNRCRGIMAGIGTVLTDDPMLNCRMEGGRNPVRIICDSRLRIPLDSQIVKTASEIETIVVWNPAKAIAWRAQGEGLEEKKQELESHGLFLLEVPTGADGELELSYLLGQLAKRGIDSILLEGGGTLNASVLRANLVQRVYAFIAPKLVAGADAKSPIEGSGISRMKDAVRLEDLEVIRFGEDVCMTGRLTGKSASYRSFGLQVSEKQNLCRREEKCLPES</sequence>
<name>A0AC61RY04_9FIRM</name>
<evidence type="ECO:0000313" key="2">
    <source>
        <dbReference type="Proteomes" id="UP000304953"/>
    </source>
</evidence>
<evidence type="ECO:0000313" key="1">
    <source>
        <dbReference type="EMBL" id="TGY96688.1"/>
    </source>
</evidence>
<dbReference type="EMBL" id="SRYA01000014">
    <property type="protein sequence ID" value="TGY96688.1"/>
    <property type="molecule type" value="Genomic_DNA"/>
</dbReference>
<protein>
    <submittedName>
        <fullName evidence="1">Bifunctional diaminohydroxyphosphoribosylaminopyrimidine deaminase/5-amino-6-(5-phosphoribosylamino)uracil reductase RibD</fullName>
        <ecNumber evidence="1">1.1.1.193</ecNumber>
        <ecNumber evidence="1">3.5.4.26</ecNumber>
    </submittedName>
</protein>
<proteinExistence type="predicted"/>
<keyword evidence="1" id="KW-0560">Oxidoreductase</keyword>
<accession>A0AC61RY04</accession>
<reference evidence="1" key="1">
    <citation type="submission" date="2019-04" db="EMBL/GenBank/DDBJ databases">
        <title>Microbes associate with the intestines of laboratory mice.</title>
        <authorList>
            <person name="Navarre W."/>
            <person name="Wong E."/>
            <person name="Huang K."/>
            <person name="Tropini C."/>
            <person name="Ng K."/>
            <person name="Yu B."/>
        </authorList>
    </citation>
    <scope>NUCLEOTIDE SEQUENCE</scope>
    <source>
        <strain evidence="1">NM01_1-7b</strain>
    </source>
</reference>
<dbReference type="EC" id="1.1.1.193" evidence="1"/>